<dbReference type="AlphaFoldDB" id="X0GMG5"/>
<reference evidence="1" key="1">
    <citation type="submission" date="2011-11" db="EMBL/GenBank/DDBJ databases">
        <title>The Genome Sequence of Fusarium oxysporum PHW808.</title>
        <authorList>
            <consortium name="The Broad Institute Genome Sequencing Platform"/>
            <person name="Ma L.-J."/>
            <person name="Gale L.R."/>
            <person name="Schwartz D.C."/>
            <person name="Zhou S."/>
            <person name="Corby-Kistler H."/>
            <person name="Young S.K."/>
            <person name="Zeng Q."/>
            <person name="Gargeya S."/>
            <person name="Fitzgerald M."/>
            <person name="Haas B."/>
            <person name="Abouelleil A."/>
            <person name="Alvarado L."/>
            <person name="Arachchi H.M."/>
            <person name="Berlin A."/>
            <person name="Brown A."/>
            <person name="Chapman S.B."/>
            <person name="Chen Z."/>
            <person name="Dunbar C."/>
            <person name="Freedman E."/>
            <person name="Gearin G."/>
            <person name="Goldberg J."/>
            <person name="Griggs A."/>
            <person name="Gujja S."/>
            <person name="Heiman D."/>
            <person name="Howarth C."/>
            <person name="Larson L."/>
            <person name="Lui A."/>
            <person name="MacDonald P.J.P."/>
            <person name="Montmayeur A."/>
            <person name="Murphy C."/>
            <person name="Neiman D."/>
            <person name="Pearson M."/>
            <person name="Priest M."/>
            <person name="Roberts A."/>
            <person name="Saif S."/>
            <person name="Shea T."/>
            <person name="Shenoy N."/>
            <person name="Sisk P."/>
            <person name="Stolte C."/>
            <person name="Sykes S."/>
            <person name="Wortman J."/>
            <person name="Nusbaum C."/>
            <person name="Birren B."/>
        </authorList>
    </citation>
    <scope>NUCLEOTIDE SEQUENCE [LARGE SCALE GENOMIC DNA]</scope>
    <source>
        <strain evidence="1">54008</strain>
    </source>
</reference>
<dbReference type="Proteomes" id="UP000030676">
    <property type="component" value="Unassembled WGS sequence"/>
</dbReference>
<dbReference type="EMBL" id="KK034071">
    <property type="protein sequence ID" value="EXL64483.1"/>
    <property type="molecule type" value="Genomic_DNA"/>
</dbReference>
<proteinExistence type="predicted"/>
<accession>X0GMG5</accession>
<name>X0GMG5_FUSOX</name>
<sequence>MQTMKRMYGQTRQREQTGFKLSCLRRHRLPEYWPINTMLILYLAHRYPA</sequence>
<reference evidence="1" key="2">
    <citation type="submission" date="2014-03" db="EMBL/GenBank/DDBJ databases">
        <title>The Genome Annotation of Fusarium oxysporum PHW808.</title>
        <authorList>
            <consortium name="The Broad Institute Genomics Platform"/>
            <person name="Ma L.-J."/>
            <person name="Corby-Kistler H."/>
            <person name="Broz K."/>
            <person name="Gale L.R."/>
            <person name="Jonkers W."/>
            <person name="O'Donnell K."/>
            <person name="Ploetz R."/>
            <person name="Steinberg C."/>
            <person name="Schwartz D.C."/>
            <person name="VanEtten H."/>
            <person name="Zhou S."/>
            <person name="Young S.K."/>
            <person name="Zeng Q."/>
            <person name="Gargeya S."/>
            <person name="Fitzgerald M."/>
            <person name="Abouelleil A."/>
            <person name="Alvarado L."/>
            <person name="Chapman S.B."/>
            <person name="Gainer-Dewar J."/>
            <person name="Goldberg J."/>
            <person name="Griggs A."/>
            <person name="Gujja S."/>
            <person name="Hansen M."/>
            <person name="Howarth C."/>
            <person name="Imamovic A."/>
            <person name="Ireland A."/>
            <person name="Larimer J."/>
            <person name="McCowan C."/>
            <person name="Murphy C."/>
            <person name="Pearson M."/>
            <person name="Poon T.W."/>
            <person name="Priest M."/>
            <person name="Roberts A."/>
            <person name="Saif S."/>
            <person name="Shea T."/>
            <person name="Sykes S."/>
            <person name="Wortman J."/>
            <person name="Nusbaum C."/>
            <person name="Birren B."/>
        </authorList>
    </citation>
    <scope>NUCLEOTIDE SEQUENCE</scope>
    <source>
        <strain evidence="1">54008</strain>
    </source>
</reference>
<evidence type="ECO:0000313" key="1">
    <source>
        <dbReference type="EMBL" id="EXL64483.1"/>
    </source>
</evidence>
<protein>
    <submittedName>
        <fullName evidence="1">Uncharacterized protein</fullName>
    </submittedName>
</protein>
<organism evidence="1">
    <name type="scientific">Fusarium oxysporum f. sp. conglutinans race 2 54008</name>
    <dbReference type="NCBI Taxonomy" id="1089457"/>
    <lineage>
        <taxon>Eukaryota</taxon>
        <taxon>Fungi</taxon>
        <taxon>Dikarya</taxon>
        <taxon>Ascomycota</taxon>
        <taxon>Pezizomycotina</taxon>
        <taxon>Sordariomycetes</taxon>
        <taxon>Hypocreomycetidae</taxon>
        <taxon>Hypocreales</taxon>
        <taxon>Nectriaceae</taxon>
        <taxon>Fusarium</taxon>
        <taxon>Fusarium oxysporum species complex</taxon>
    </lineage>
</organism>
<gene>
    <name evidence="1" type="ORF">FOPG_19253</name>
</gene>
<dbReference type="HOGENOM" id="CLU_3143143_0_0_1"/>